<feature type="compositionally biased region" description="Basic and acidic residues" evidence="1">
    <location>
        <begin position="627"/>
        <end position="644"/>
    </location>
</feature>
<keyword evidence="4" id="KW-1185">Reference proteome</keyword>
<evidence type="ECO:0000313" key="4">
    <source>
        <dbReference type="Proteomes" id="UP000054466"/>
    </source>
</evidence>
<evidence type="ECO:0000259" key="2">
    <source>
        <dbReference type="PROSITE" id="PS50090"/>
    </source>
</evidence>
<evidence type="ECO:0000313" key="3">
    <source>
        <dbReference type="EMBL" id="KIW28839.1"/>
    </source>
</evidence>
<dbReference type="EMBL" id="KN847042">
    <property type="protein sequence ID" value="KIW28841.1"/>
    <property type="molecule type" value="Genomic_DNA"/>
</dbReference>
<dbReference type="RefSeq" id="XP_016249057.1">
    <property type="nucleotide sequence ID" value="XM_016391538.1"/>
</dbReference>
<dbReference type="AlphaFoldDB" id="A0A0D2CZ40"/>
<feature type="compositionally biased region" description="Low complexity" evidence="1">
    <location>
        <begin position="554"/>
        <end position="563"/>
    </location>
</feature>
<dbReference type="InterPro" id="IPR009057">
    <property type="entry name" value="Homeodomain-like_sf"/>
</dbReference>
<feature type="compositionally biased region" description="Basic residues" evidence="1">
    <location>
        <begin position="382"/>
        <end position="392"/>
    </location>
</feature>
<dbReference type="RefSeq" id="XP_016249055.1">
    <property type="nucleotide sequence ID" value="XM_016391536.1"/>
</dbReference>
<name>A0A0D2CZ40_9EURO</name>
<protein>
    <recommendedName>
        <fullName evidence="2">Myb-like domain-containing protein</fullName>
    </recommendedName>
</protein>
<gene>
    <name evidence="3" type="ORF">PV07_04704</name>
</gene>
<evidence type="ECO:0000256" key="1">
    <source>
        <dbReference type="SAM" id="MobiDB-lite"/>
    </source>
</evidence>
<dbReference type="PROSITE" id="PS50090">
    <property type="entry name" value="MYB_LIKE"/>
    <property type="match status" value="1"/>
</dbReference>
<dbReference type="Proteomes" id="UP000054466">
    <property type="component" value="Unassembled WGS sequence"/>
</dbReference>
<reference evidence="3 4" key="1">
    <citation type="submission" date="2015-01" db="EMBL/GenBank/DDBJ databases">
        <title>The Genome Sequence of Cladophialophora immunda CBS83496.</title>
        <authorList>
            <consortium name="The Broad Institute Genomics Platform"/>
            <person name="Cuomo C."/>
            <person name="de Hoog S."/>
            <person name="Gorbushina A."/>
            <person name="Stielow B."/>
            <person name="Teixiera M."/>
            <person name="Abouelleil A."/>
            <person name="Chapman S.B."/>
            <person name="Priest M."/>
            <person name="Young S.K."/>
            <person name="Wortman J."/>
            <person name="Nusbaum C."/>
            <person name="Birren B."/>
        </authorList>
    </citation>
    <scope>NUCLEOTIDE SEQUENCE [LARGE SCALE GENOMIC DNA]</scope>
    <source>
        <strain evidence="3 4">CBS 83496</strain>
    </source>
</reference>
<organism evidence="3 4">
    <name type="scientific">Cladophialophora immunda</name>
    <dbReference type="NCBI Taxonomy" id="569365"/>
    <lineage>
        <taxon>Eukaryota</taxon>
        <taxon>Fungi</taxon>
        <taxon>Dikarya</taxon>
        <taxon>Ascomycota</taxon>
        <taxon>Pezizomycotina</taxon>
        <taxon>Eurotiomycetes</taxon>
        <taxon>Chaetothyriomycetidae</taxon>
        <taxon>Chaetothyriales</taxon>
        <taxon>Herpotrichiellaceae</taxon>
        <taxon>Cladophialophora</taxon>
    </lineage>
</organism>
<dbReference type="GeneID" id="27343898"/>
<dbReference type="SUPFAM" id="SSF46689">
    <property type="entry name" value="Homeodomain-like"/>
    <property type="match status" value="1"/>
</dbReference>
<dbReference type="RefSeq" id="XP_016249056.1">
    <property type="nucleotide sequence ID" value="XM_016391537.1"/>
</dbReference>
<feature type="region of interest" description="Disordered" evidence="1">
    <location>
        <begin position="144"/>
        <end position="163"/>
    </location>
</feature>
<dbReference type="InterPro" id="IPR001005">
    <property type="entry name" value="SANT/Myb"/>
</dbReference>
<sequence length="654" mass="71407">MLTSGAAQLLCAGHKRALLLPLLRRENHCAGYSSSIAMNSTFKVTPAVTPFDIIQYRGPPCPKPRRTHTSRQQGTLPEKYSLPDLAPNSCFDEFDHPQNQRATPELADATSLDSAGEVSLPSTPDNALADLDFTAERPDYEVIPDESALSEVEIEESQPSALGYTAHTDKMVLQQWIPSRSASSPMAKSDLGVDNTNPSNAGDIREENASTGSAQSDDDKRPQGRVGQQLRSEEPGSIYDDIFPTDPIPGNTADNAYSQKSHSELRRDALPSAVSRPRVVPPTSPSRLGQPRPQVDLPMASTTIKPPQCTVGVRGRPLGHQVDHPPLRTKRSGSTMVGGLPKRNQPFRSTNQAKASPDDWPSDSDSDASYDGDAKAASARAVKQRQRQRARRLSGTSKAIGNPKRKLRNGGRTSSAGTHSQSTMPVLFRDAEDNQKVNATVGILRNDGIEAAYDSPMLLNSNITPVMSTEAAVLTVLLADITEIGALLKSPLAWGITGDLFSMTKLVNATIKPHTPQQWQVTATFSRTLGPTQVTTDPGFDTEAFTSSADSDDSSSSINSIHHYSSDDEPRVRTRGIKRGGWQETDDKNLIKWRRDGKPWPWIYRKFPDRTKAAIKSRWYVVQTRDTNQKDSDRRSKSAKRAGDSRTAIGGRRG</sequence>
<dbReference type="STRING" id="569365.A0A0D2CZ40"/>
<accession>A0A0D2CZ40</accession>
<feature type="region of interest" description="Disordered" evidence="1">
    <location>
        <begin position="58"/>
        <end position="81"/>
    </location>
</feature>
<dbReference type="EMBL" id="KN847042">
    <property type="protein sequence ID" value="KIW28839.1"/>
    <property type="molecule type" value="Genomic_DNA"/>
</dbReference>
<dbReference type="OrthoDB" id="4121170at2759"/>
<dbReference type="HOGENOM" id="CLU_451969_0_0_1"/>
<proteinExistence type="predicted"/>
<feature type="region of interest" description="Disordered" evidence="1">
    <location>
        <begin position="182"/>
        <end position="425"/>
    </location>
</feature>
<feature type="region of interest" description="Disordered" evidence="1">
    <location>
        <begin position="623"/>
        <end position="654"/>
    </location>
</feature>
<feature type="compositionally biased region" description="Low complexity" evidence="1">
    <location>
        <begin position="371"/>
        <end position="381"/>
    </location>
</feature>
<feature type="region of interest" description="Disordered" evidence="1">
    <location>
        <begin position="546"/>
        <end position="580"/>
    </location>
</feature>
<feature type="compositionally biased region" description="Acidic residues" evidence="1">
    <location>
        <begin position="360"/>
        <end position="370"/>
    </location>
</feature>
<dbReference type="EMBL" id="KN847042">
    <property type="protein sequence ID" value="KIW28840.1"/>
    <property type="molecule type" value="Genomic_DNA"/>
</dbReference>
<feature type="domain" description="Myb-like" evidence="2">
    <location>
        <begin position="574"/>
        <end position="619"/>
    </location>
</feature>
<dbReference type="VEuPathDB" id="FungiDB:PV07_04704"/>
<feature type="compositionally biased region" description="Polar residues" evidence="1">
    <location>
        <begin position="411"/>
        <end position="424"/>
    </location>
</feature>